<evidence type="ECO:0000313" key="8">
    <source>
        <dbReference type="EMBL" id="MFB5944858.1"/>
    </source>
</evidence>
<reference evidence="8 9" key="1">
    <citation type="submission" date="2024-04" db="EMBL/GenBank/DDBJ databases">
        <title>Albibacterium profundi sp. nov., isolated from sediment of the Challenger Deep of Mariana Trench.</title>
        <authorList>
            <person name="Wang Y."/>
        </authorList>
    </citation>
    <scope>NUCLEOTIDE SEQUENCE [LARGE SCALE GENOMIC DNA]</scope>
    <source>
        <strain evidence="8 9">RHL897</strain>
    </source>
</reference>
<dbReference type="PANTHER" id="PTHR34138:SF1">
    <property type="entry name" value="CELL SHAPE-DETERMINING PROTEIN MREC"/>
    <property type="match status" value="1"/>
</dbReference>
<dbReference type="InterPro" id="IPR042175">
    <property type="entry name" value="Cell/Rod_MreC_2"/>
</dbReference>
<dbReference type="NCBIfam" id="NF010532">
    <property type="entry name" value="PRK13922.9-3"/>
    <property type="match status" value="1"/>
</dbReference>
<feature type="transmembrane region" description="Helical" evidence="6">
    <location>
        <begin position="12"/>
        <end position="29"/>
    </location>
</feature>
<evidence type="ECO:0000256" key="5">
    <source>
        <dbReference type="PIRNR" id="PIRNR038471"/>
    </source>
</evidence>
<accession>A0ABV5CBW8</accession>
<organism evidence="8 9">
    <name type="scientific">Albibacterium profundi</name>
    <dbReference type="NCBI Taxonomy" id="3134906"/>
    <lineage>
        <taxon>Bacteria</taxon>
        <taxon>Pseudomonadati</taxon>
        <taxon>Bacteroidota</taxon>
        <taxon>Sphingobacteriia</taxon>
        <taxon>Sphingobacteriales</taxon>
        <taxon>Sphingobacteriaceae</taxon>
        <taxon>Albibacterium</taxon>
    </lineage>
</organism>
<keyword evidence="6" id="KW-1133">Transmembrane helix</keyword>
<dbReference type="InterPro" id="IPR042177">
    <property type="entry name" value="Cell/Rod_1"/>
</dbReference>
<dbReference type="PIRSF" id="PIRSF038471">
    <property type="entry name" value="MreC"/>
    <property type="match status" value="1"/>
</dbReference>
<evidence type="ECO:0000256" key="3">
    <source>
        <dbReference type="ARBA" id="ARBA00022960"/>
    </source>
</evidence>
<dbReference type="Proteomes" id="UP001580928">
    <property type="component" value="Unassembled WGS sequence"/>
</dbReference>
<dbReference type="InterPro" id="IPR055342">
    <property type="entry name" value="MreC_beta-barrel_core"/>
</dbReference>
<comment type="similarity">
    <text evidence="1 5">Belongs to the MreC family.</text>
</comment>
<dbReference type="PANTHER" id="PTHR34138">
    <property type="entry name" value="CELL SHAPE-DETERMINING PROTEIN MREC"/>
    <property type="match status" value="1"/>
</dbReference>
<keyword evidence="3 5" id="KW-0133">Cell shape</keyword>
<keyword evidence="9" id="KW-1185">Reference proteome</keyword>
<comment type="function">
    <text evidence="5">Involved in formation and maintenance of cell shape.</text>
</comment>
<protein>
    <recommendedName>
        <fullName evidence="2 5">Cell shape-determining protein MreC</fullName>
    </recommendedName>
    <alternativeName>
        <fullName evidence="4 5">Cell shape protein MreC</fullName>
    </alternativeName>
</protein>
<keyword evidence="6" id="KW-0472">Membrane</keyword>
<dbReference type="Gene3D" id="2.40.10.340">
    <property type="entry name" value="Rod shape-determining protein MreC, domain 1"/>
    <property type="match status" value="1"/>
</dbReference>
<evidence type="ECO:0000256" key="1">
    <source>
        <dbReference type="ARBA" id="ARBA00009369"/>
    </source>
</evidence>
<comment type="caution">
    <text evidence="8">The sequence shown here is derived from an EMBL/GenBank/DDBJ whole genome shotgun (WGS) entry which is preliminary data.</text>
</comment>
<evidence type="ECO:0000313" key="9">
    <source>
        <dbReference type="Proteomes" id="UP001580928"/>
    </source>
</evidence>
<dbReference type="EMBL" id="JBBVGT010000002">
    <property type="protein sequence ID" value="MFB5944858.1"/>
    <property type="molecule type" value="Genomic_DNA"/>
</dbReference>
<gene>
    <name evidence="8" type="primary">mreC</name>
    <name evidence="8" type="ORF">WKR92_03325</name>
</gene>
<evidence type="ECO:0000256" key="4">
    <source>
        <dbReference type="ARBA" id="ARBA00032089"/>
    </source>
</evidence>
<dbReference type="InterPro" id="IPR007221">
    <property type="entry name" value="MreC"/>
</dbReference>
<name>A0ABV5CBW8_9SPHI</name>
<evidence type="ECO:0000256" key="2">
    <source>
        <dbReference type="ARBA" id="ARBA00013855"/>
    </source>
</evidence>
<proteinExistence type="inferred from homology"/>
<keyword evidence="6" id="KW-0812">Transmembrane</keyword>
<sequence>MRNLWIFINRYSTFFLFILFFAVSFILIINNNSFQRASALNSSNEIIGRAYEKIDYFKAYIDLNETNLTLAHENAALRALLKSSNYDNEVTSRTIRDTSLQPRYSYIEARVINNSVNQKNNYLTVNRGSRHGIKKGMGVISSNGVVGIVLNVSPNFATIQSLLHSDTKISASLSKSEAFGSLVWGQNAVDPQYAVLKDIPNHVEVAKGEQVVTSGYSLFPSGVIIGQVEETGILSGSSFLDIKIKLNNDFSTLRYVYIVTDKLSEEKKKLEEQNSENG</sequence>
<dbReference type="Gene3D" id="2.40.10.350">
    <property type="entry name" value="Rod shape-determining protein MreC, domain 2"/>
    <property type="match status" value="1"/>
</dbReference>
<dbReference type="Pfam" id="PF04085">
    <property type="entry name" value="MreC"/>
    <property type="match status" value="1"/>
</dbReference>
<dbReference type="RefSeq" id="WP_375556417.1">
    <property type="nucleotide sequence ID" value="NZ_JBBVGT010000002.1"/>
</dbReference>
<feature type="domain" description="Rod shape-determining protein MreC beta-barrel core" evidence="7">
    <location>
        <begin position="111"/>
        <end position="259"/>
    </location>
</feature>
<evidence type="ECO:0000259" key="7">
    <source>
        <dbReference type="Pfam" id="PF04085"/>
    </source>
</evidence>
<evidence type="ECO:0000256" key="6">
    <source>
        <dbReference type="SAM" id="Phobius"/>
    </source>
</evidence>